<keyword evidence="6" id="KW-0430">Lectin</keyword>
<dbReference type="InterPro" id="IPR003609">
    <property type="entry name" value="Pan_app"/>
</dbReference>
<dbReference type="Pfam" id="PF08276">
    <property type="entry name" value="PAN_2"/>
    <property type="match status" value="1"/>
</dbReference>
<dbReference type="PROSITE" id="PS50927">
    <property type="entry name" value="BULB_LECTIN"/>
    <property type="match status" value="1"/>
</dbReference>
<feature type="domain" description="Bulb-type lectin" evidence="4">
    <location>
        <begin position="29"/>
        <end position="160"/>
    </location>
</feature>
<evidence type="ECO:0000256" key="1">
    <source>
        <dbReference type="ARBA" id="ARBA00022729"/>
    </source>
</evidence>
<evidence type="ECO:0000256" key="3">
    <source>
        <dbReference type="SAM" id="SignalP"/>
    </source>
</evidence>
<evidence type="ECO:0000259" key="4">
    <source>
        <dbReference type="PROSITE" id="PS50927"/>
    </source>
</evidence>
<sequence length="403" mass="45088">MSCSFSHPFLILSLFISLSITAQSIVPPSQTFKYINQGEFGEYIVEYDANYRVLPINTFPFTLCFYNATPNAFILGLRMGHRRSESIMRWVWDTNRAKPVRENATLTFGTDGNLVLADVDGTVAWETGTANDGVVGLSLLPNGNLVLYDKNGKFVWQSFDHPTDTLLVGQAFRVGGPTWLISRSSNLDPSNGPYRFGMEKRYLAMYYKSKNSLKPLIFYKSDEFGNGKGYLENMVFNCAPETDEAYAFELRFEFDMKNSPSSGTYILSRPKYNSTYSMLRVGMDGNLRVYTYDEHVDWGHGRPQGLLGWSNACAPPVPPPCKGGAANVGYYKVVGVEHYTSAYVAGDGPFKVKECRDKCTKDCKCVGFFYKEESSKCLLVPELGTLVKVSNSSHVGYIKMSSK</sequence>
<dbReference type="SUPFAM" id="SSF51110">
    <property type="entry name" value="alpha-D-mannose-specific plant lectins"/>
    <property type="match status" value="1"/>
</dbReference>
<protein>
    <submittedName>
        <fullName evidence="6">Curculin-like (Mannose-binding) lectin family protein</fullName>
    </submittedName>
</protein>
<dbReference type="CDD" id="cd01098">
    <property type="entry name" value="PAN_AP_plant"/>
    <property type="match status" value="1"/>
</dbReference>
<keyword evidence="2" id="KW-0325">Glycoprotein</keyword>
<gene>
    <name evidence="6" type="ORF">Acr_06g0009010</name>
</gene>
<dbReference type="PIRSF" id="PIRSF002686">
    <property type="entry name" value="SLG"/>
    <property type="match status" value="1"/>
</dbReference>
<name>A0A7J0ER49_9ERIC</name>
<dbReference type="AlphaFoldDB" id="A0A7J0ER49"/>
<dbReference type="InterPro" id="IPR035446">
    <property type="entry name" value="SLSG/EP1"/>
</dbReference>
<evidence type="ECO:0000313" key="7">
    <source>
        <dbReference type="Proteomes" id="UP000585474"/>
    </source>
</evidence>
<dbReference type="Pfam" id="PF01453">
    <property type="entry name" value="B_lectin"/>
    <property type="match status" value="1"/>
</dbReference>
<dbReference type="OrthoDB" id="1884773at2759"/>
<proteinExistence type="predicted"/>
<keyword evidence="1 3" id="KW-0732">Signal</keyword>
<reference evidence="6 7" key="1">
    <citation type="submission" date="2019-07" db="EMBL/GenBank/DDBJ databases">
        <title>De Novo Assembly of kiwifruit Actinidia rufa.</title>
        <authorList>
            <person name="Sugita-Konishi S."/>
            <person name="Sato K."/>
            <person name="Mori E."/>
            <person name="Abe Y."/>
            <person name="Kisaki G."/>
            <person name="Hamano K."/>
            <person name="Suezawa K."/>
            <person name="Otani M."/>
            <person name="Fukuda T."/>
            <person name="Manabe T."/>
            <person name="Gomi K."/>
            <person name="Tabuchi M."/>
            <person name="Akimitsu K."/>
            <person name="Kataoka I."/>
        </authorList>
    </citation>
    <scope>NUCLEOTIDE SEQUENCE [LARGE SCALE GENOMIC DNA]</scope>
    <source>
        <strain evidence="7">cv. Fuchu</strain>
    </source>
</reference>
<dbReference type="GO" id="GO:0030246">
    <property type="term" value="F:carbohydrate binding"/>
    <property type="evidence" value="ECO:0007669"/>
    <property type="project" value="UniProtKB-KW"/>
</dbReference>
<accession>A0A7J0ER49</accession>
<dbReference type="InterPro" id="IPR001480">
    <property type="entry name" value="Bulb-type_lectin_dom"/>
</dbReference>
<dbReference type="EMBL" id="BJWL01000006">
    <property type="protein sequence ID" value="GFY88961.1"/>
    <property type="molecule type" value="Genomic_DNA"/>
</dbReference>
<dbReference type="CDD" id="cd00028">
    <property type="entry name" value="B_lectin"/>
    <property type="match status" value="1"/>
</dbReference>
<evidence type="ECO:0000256" key="2">
    <source>
        <dbReference type="ARBA" id="ARBA00023180"/>
    </source>
</evidence>
<evidence type="ECO:0000313" key="6">
    <source>
        <dbReference type="EMBL" id="GFY88961.1"/>
    </source>
</evidence>
<dbReference type="PROSITE" id="PS50948">
    <property type="entry name" value="PAN"/>
    <property type="match status" value="1"/>
</dbReference>
<dbReference type="PANTHER" id="PTHR32444">
    <property type="entry name" value="BULB-TYPE LECTIN DOMAIN-CONTAINING PROTEIN"/>
    <property type="match status" value="1"/>
</dbReference>
<dbReference type="SMART" id="SM00108">
    <property type="entry name" value="B_lectin"/>
    <property type="match status" value="1"/>
</dbReference>
<dbReference type="Proteomes" id="UP000585474">
    <property type="component" value="Unassembled WGS sequence"/>
</dbReference>
<feature type="signal peptide" evidence="3">
    <location>
        <begin position="1"/>
        <end position="24"/>
    </location>
</feature>
<comment type="caution">
    <text evidence="6">The sequence shown here is derived from an EMBL/GenBank/DDBJ whole genome shotgun (WGS) entry which is preliminary data.</text>
</comment>
<evidence type="ECO:0000259" key="5">
    <source>
        <dbReference type="PROSITE" id="PS50948"/>
    </source>
</evidence>
<feature type="chain" id="PRO_5029524982" evidence="3">
    <location>
        <begin position="25"/>
        <end position="403"/>
    </location>
</feature>
<keyword evidence="7" id="KW-1185">Reference proteome</keyword>
<organism evidence="6 7">
    <name type="scientific">Actinidia rufa</name>
    <dbReference type="NCBI Taxonomy" id="165716"/>
    <lineage>
        <taxon>Eukaryota</taxon>
        <taxon>Viridiplantae</taxon>
        <taxon>Streptophyta</taxon>
        <taxon>Embryophyta</taxon>
        <taxon>Tracheophyta</taxon>
        <taxon>Spermatophyta</taxon>
        <taxon>Magnoliopsida</taxon>
        <taxon>eudicotyledons</taxon>
        <taxon>Gunneridae</taxon>
        <taxon>Pentapetalae</taxon>
        <taxon>asterids</taxon>
        <taxon>Ericales</taxon>
        <taxon>Actinidiaceae</taxon>
        <taxon>Actinidia</taxon>
    </lineage>
</organism>
<feature type="domain" description="Apple" evidence="5">
    <location>
        <begin position="321"/>
        <end position="402"/>
    </location>
</feature>
<dbReference type="PANTHER" id="PTHR32444:SF230">
    <property type="entry name" value="EPIDERMIS-SPECIFIC SECRETED GLYCOPROTEIN EP1-LIKE"/>
    <property type="match status" value="1"/>
</dbReference>
<dbReference type="InterPro" id="IPR036426">
    <property type="entry name" value="Bulb-type_lectin_dom_sf"/>
</dbReference>
<dbReference type="Gene3D" id="2.90.10.10">
    <property type="entry name" value="Bulb-type lectin domain"/>
    <property type="match status" value="1"/>
</dbReference>